<proteinExistence type="predicted"/>
<sequence length="468" mass="52766">MKKILYLAAILLTQSLHAQQPKCNCEQTLAKLIYKVETEYPGFSAKTKDTFMYNGFKDNLTIETKKADELACQQILKRYTDFFKDPHLWVGVNGAPFASANTPAGTVSSFEVDLNEFQNKVQYAEDKLEGIWTTDGYKIGIKKTSENNYVGFIISADAAVWKPKEIKFKLFTNGNFEYALRDKTLKSGSYQYDDAGILFFDEVSVALVKQGKKSKVEEAKVAEKLKELEGFYFKQITAKTAVLKLPSFEYQHLKEIDQLIEQNKTQIENTENLIIDLRGNPGGTTDAYKKLLPYIMGKNIRNSGAEFLATQTYIDNLERYKKTLDKNVSTAGTDKNIATLKANLGKFVNFNGDGELVQIQEVMPAAKSPKNVVILANKRTGSSAEYFLFIAKQSKKVKLMGIPSYGALDYGNAYLVDFGCANYQILMPTYRALRLPDYPIDNIGIQPDVHLDKSVKDWISFAVNYLEN</sequence>
<dbReference type="Pfam" id="PF03572">
    <property type="entry name" value="Peptidase_S41"/>
    <property type="match status" value="1"/>
</dbReference>
<keyword evidence="5" id="KW-1185">Reference proteome</keyword>
<feature type="signal peptide" evidence="2">
    <location>
        <begin position="1"/>
        <end position="18"/>
    </location>
</feature>
<protein>
    <submittedName>
        <fullName evidence="4">S41 family peptidase</fullName>
    </submittedName>
</protein>
<dbReference type="Gene3D" id="3.90.226.10">
    <property type="entry name" value="2-enoyl-CoA Hydratase, Chain A, domain 1"/>
    <property type="match status" value="1"/>
</dbReference>
<gene>
    <name evidence="4" type="ORF">E6A44_017920</name>
</gene>
<keyword evidence="2" id="KW-0732">Signal</keyword>
<dbReference type="InterPro" id="IPR005151">
    <property type="entry name" value="Tail-specific_protease"/>
</dbReference>
<reference evidence="4 5" key="1">
    <citation type="submission" date="2024-12" db="EMBL/GenBank/DDBJ databases">
        <authorList>
            <person name="Hu S."/>
        </authorList>
    </citation>
    <scope>NUCLEOTIDE SEQUENCE [LARGE SCALE GENOMIC DNA]</scope>
    <source>
        <strain evidence="4 5">THG-T11</strain>
    </source>
</reference>
<evidence type="ECO:0000313" key="4">
    <source>
        <dbReference type="EMBL" id="MFN0257470.1"/>
    </source>
</evidence>
<evidence type="ECO:0000256" key="2">
    <source>
        <dbReference type="SAM" id="SignalP"/>
    </source>
</evidence>
<name>A0ABW9JB84_9SPHI</name>
<keyword evidence="1" id="KW-0175">Coiled coil</keyword>
<evidence type="ECO:0000259" key="3">
    <source>
        <dbReference type="SMART" id="SM00245"/>
    </source>
</evidence>
<accession>A0ABW9JB84</accession>
<dbReference type="EMBL" id="SSHJ02000009">
    <property type="protein sequence ID" value="MFN0257470.1"/>
    <property type="molecule type" value="Genomic_DNA"/>
</dbReference>
<dbReference type="Proteomes" id="UP001517247">
    <property type="component" value="Unassembled WGS sequence"/>
</dbReference>
<feature type="chain" id="PRO_5045578135" evidence="2">
    <location>
        <begin position="19"/>
        <end position="468"/>
    </location>
</feature>
<evidence type="ECO:0000313" key="5">
    <source>
        <dbReference type="Proteomes" id="UP001517247"/>
    </source>
</evidence>
<feature type="coiled-coil region" evidence="1">
    <location>
        <begin position="253"/>
        <end position="280"/>
    </location>
</feature>
<dbReference type="SMART" id="SM00245">
    <property type="entry name" value="TSPc"/>
    <property type="match status" value="1"/>
</dbReference>
<feature type="domain" description="Tail specific protease" evidence="3">
    <location>
        <begin position="214"/>
        <end position="452"/>
    </location>
</feature>
<dbReference type="InterPro" id="IPR029045">
    <property type="entry name" value="ClpP/crotonase-like_dom_sf"/>
</dbReference>
<dbReference type="RefSeq" id="WP_138724552.1">
    <property type="nucleotide sequence ID" value="NZ_SSHJ02000009.1"/>
</dbReference>
<organism evidence="4 5">
    <name type="scientific">Pedobacter ureilyticus</name>
    <dbReference type="NCBI Taxonomy" id="1393051"/>
    <lineage>
        <taxon>Bacteria</taxon>
        <taxon>Pseudomonadati</taxon>
        <taxon>Bacteroidota</taxon>
        <taxon>Sphingobacteriia</taxon>
        <taxon>Sphingobacteriales</taxon>
        <taxon>Sphingobacteriaceae</taxon>
        <taxon>Pedobacter</taxon>
    </lineage>
</organism>
<evidence type="ECO:0000256" key="1">
    <source>
        <dbReference type="SAM" id="Coils"/>
    </source>
</evidence>
<comment type="caution">
    <text evidence="4">The sequence shown here is derived from an EMBL/GenBank/DDBJ whole genome shotgun (WGS) entry which is preliminary data.</text>
</comment>
<dbReference type="SUPFAM" id="SSF52096">
    <property type="entry name" value="ClpP/crotonase"/>
    <property type="match status" value="1"/>
</dbReference>